<gene>
    <name evidence="1" type="ORF">BWK59_08140</name>
</gene>
<dbReference type="Proteomes" id="UP000197768">
    <property type="component" value="Unassembled WGS sequence"/>
</dbReference>
<evidence type="ECO:0008006" key="3">
    <source>
        <dbReference type="Google" id="ProtNLM"/>
    </source>
</evidence>
<evidence type="ECO:0000313" key="2">
    <source>
        <dbReference type="Proteomes" id="UP000197768"/>
    </source>
</evidence>
<dbReference type="RefSeq" id="WP_088392813.1">
    <property type="nucleotide sequence ID" value="NZ_MTCZ01000070.1"/>
</dbReference>
<reference evidence="1 2" key="1">
    <citation type="journal article" date="2017" name="Infect. Genet. Evol.">
        <title>Comparative genome analysis of fish pathogen Flavobacterium columnare reveals extensive sequence diversity within the species.</title>
        <authorList>
            <person name="Kayansamruaj P."/>
            <person name="Dong H.T."/>
            <person name="Hirono I."/>
            <person name="Kondo H."/>
            <person name="Senapin S."/>
            <person name="Rodkhum C."/>
        </authorList>
    </citation>
    <scope>NUCLEOTIDE SEQUENCE [LARGE SCALE GENOMIC DNA]</scope>
    <source>
        <strain evidence="1 2">1215</strain>
    </source>
</reference>
<evidence type="ECO:0000313" key="1">
    <source>
        <dbReference type="EMBL" id="OWP83876.1"/>
    </source>
</evidence>
<dbReference type="EMBL" id="MTCZ01000070">
    <property type="protein sequence ID" value="OWP83876.1"/>
    <property type="molecule type" value="Genomic_DNA"/>
</dbReference>
<name>A0A246GI37_9FLAO</name>
<comment type="caution">
    <text evidence="1">The sequence shown here is derived from an EMBL/GenBank/DDBJ whole genome shotgun (WGS) entry which is preliminary data.</text>
</comment>
<dbReference type="AlphaFoldDB" id="A0A246GI37"/>
<proteinExistence type="predicted"/>
<organism evidence="1 2">
    <name type="scientific">Flavobacterium davisii</name>
    <dbReference type="NCBI Taxonomy" id="2906077"/>
    <lineage>
        <taxon>Bacteria</taxon>
        <taxon>Pseudomonadati</taxon>
        <taxon>Bacteroidota</taxon>
        <taxon>Flavobacteriia</taxon>
        <taxon>Flavobacteriales</taxon>
        <taxon>Flavobacteriaceae</taxon>
        <taxon>Flavobacterium</taxon>
    </lineage>
</organism>
<protein>
    <recommendedName>
        <fullName evidence="3">LysM domain-containing protein</fullName>
    </recommendedName>
</protein>
<sequence>MQSKATVLSNQSLLDIAIQHTGCIKTLFELALQNNLSITQELKTSTVLVIGTNNASKEIADYLRRTNEQPATGLSKTQIQNLEPQGIGYMTIGFDFTVQ</sequence>
<accession>A0A246GI37</accession>